<feature type="compositionally biased region" description="Polar residues" evidence="1">
    <location>
        <begin position="137"/>
        <end position="147"/>
    </location>
</feature>
<protein>
    <submittedName>
        <fullName evidence="3">Glycosyl transferase family 8</fullName>
    </submittedName>
</protein>
<dbReference type="AlphaFoldDB" id="A0A9N8HF12"/>
<dbReference type="GO" id="GO:0016740">
    <property type="term" value="F:transferase activity"/>
    <property type="evidence" value="ECO:0007669"/>
    <property type="project" value="UniProtKB-KW"/>
</dbReference>
<keyword evidence="4" id="KW-1185">Reference proteome</keyword>
<sequence length="639" mass="71796">MITWTSFRTGLAVLVLVFFLSNLNGSRKTSKAVLDLNSDEAVTLPDHEAAAVASLTDAQLDSVYFGRKQKSLANGAASSKREGQRKVRGQPFHETQEQQRIATDQQVTGAQVEESRNSVQEGEETAPHNKKQDTDFESNNSVAQNGMKNEGSAFAITDEKGTIDMSTTNENKHGDVGNSVAHIETQDNPQDLGADAQEMVAEDSTDAAEATEEGTEEMDAEVEDAKEEETPSSKKATEIIPKGPAWSSSWVSPQTGSPYTYAMFSWMCDPGDVSISNPVPGYKTYLANILVASKLLRDFGSKADFNVVIKMNYKSNHTQLLEEDEKMMQALGIRLIYLPKTKDGKNFYVDQLNKMYIFNMTQYRRVLYLDGDVMPTNNLDYLFELSDGPNPMIKENAVLAGYTEPANGGFFMMRPNATAYQDILSMIAGRTLQSLKRLKWFDQEKGWGHTIVPPDKFETNYPKKEGTKWKFHGAMTDQGLLYSYPKYNLQSMTQILSRKIINFGPGPNGTTVIEKVMNVTSVKSSPFSKLSKPQFAFSPSSCMMFTYKYAPGWPGCVPPYADHSHFSGKKKPWKYRKPKDLWEDAKPRNDFYLWWRTLDKLQQDGINITFTESRKGSKHAKKKKDNKNDKKKSAKKGKR</sequence>
<dbReference type="EMBL" id="CAICTM010000326">
    <property type="protein sequence ID" value="CAB9507973.1"/>
    <property type="molecule type" value="Genomic_DNA"/>
</dbReference>
<keyword evidence="3" id="KW-0808">Transferase</keyword>
<gene>
    <name evidence="3" type="ORF">SEMRO_327_G118370.1</name>
</gene>
<comment type="caution">
    <text evidence="3">The sequence shown here is derived from an EMBL/GenBank/DDBJ whole genome shotgun (WGS) entry which is preliminary data.</text>
</comment>
<feature type="region of interest" description="Disordered" evidence="1">
    <location>
        <begin position="609"/>
        <end position="639"/>
    </location>
</feature>
<dbReference type="Proteomes" id="UP001153069">
    <property type="component" value="Unassembled WGS sequence"/>
</dbReference>
<feature type="compositionally biased region" description="Polar residues" evidence="1">
    <location>
        <begin position="98"/>
        <end position="109"/>
    </location>
</feature>
<feature type="chain" id="PRO_5040400813" evidence="2">
    <location>
        <begin position="26"/>
        <end position="639"/>
    </location>
</feature>
<dbReference type="InterPro" id="IPR050587">
    <property type="entry name" value="GNT1/Glycosyltrans_8"/>
</dbReference>
<evidence type="ECO:0000313" key="4">
    <source>
        <dbReference type="Proteomes" id="UP001153069"/>
    </source>
</evidence>
<feature type="compositionally biased region" description="Basic and acidic residues" evidence="1">
    <location>
        <begin position="228"/>
        <end position="237"/>
    </location>
</feature>
<dbReference type="SUPFAM" id="SSF53448">
    <property type="entry name" value="Nucleotide-diphospho-sugar transferases"/>
    <property type="match status" value="1"/>
</dbReference>
<keyword evidence="2" id="KW-0732">Signal</keyword>
<feature type="region of interest" description="Disordered" evidence="1">
    <location>
        <begin position="202"/>
        <end position="239"/>
    </location>
</feature>
<evidence type="ECO:0000256" key="1">
    <source>
        <dbReference type="SAM" id="MobiDB-lite"/>
    </source>
</evidence>
<feature type="compositionally biased region" description="Basic residues" evidence="1">
    <location>
        <begin position="616"/>
        <end position="639"/>
    </location>
</feature>
<dbReference type="OrthoDB" id="2014201at2759"/>
<feature type="region of interest" description="Disordered" evidence="1">
    <location>
        <begin position="72"/>
        <end position="150"/>
    </location>
</feature>
<reference evidence="3" key="1">
    <citation type="submission" date="2020-06" db="EMBL/GenBank/DDBJ databases">
        <authorList>
            <consortium name="Plant Systems Biology data submission"/>
        </authorList>
    </citation>
    <scope>NUCLEOTIDE SEQUENCE</scope>
    <source>
        <strain evidence="3">D6</strain>
    </source>
</reference>
<evidence type="ECO:0000313" key="3">
    <source>
        <dbReference type="EMBL" id="CAB9507973.1"/>
    </source>
</evidence>
<name>A0A9N8HF12_9STRA</name>
<feature type="compositionally biased region" description="Basic and acidic residues" evidence="1">
    <location>
        <begin position="125"/>
        <end position="134"/>
    </location>
</feature>
<accession>A0A9N8HF12</accession>
<proteinExistence type="predicted"/>
<organism evidence="3 4">
    <name type="scientific">Seminavis robusta</name>
    <dbReference type="NCBI Taxonomy" id="568900"/>
    <lineage>
        <taxon>Eukaryota</taxon>
        <taxon>Sar</taxon>
        <taxon>Stramenopiles</taxon>
        <taxon>Ochrophyta</taxon>
        <taxon>Bacillariophyta</taxon>
        <taxon>Bacillariophyceae</taxon>
        <taxon>Bacillariophycidae</taxon>
        <taxon>Naviculales</taxon>
        <taxon>Naviculaceae</taxon>
        <taxon>Seminavis</taxon>
    </lineage>
</organism>
<feature type="signal peptide" evidence="2">
    <location>
        <begin position="1"/>
        <end position="25"/>
    </location>
</feature>
<feature type="compositionally biased region" description="Acidic residues" evidence="1">
    <location>
        <begin position="202"/>
        <end position="227"/>
    </location>
</feature>
<dbReference type="InterPro" id="IPR029044">
    <property type="entry name" value="Nucleotide-diphossugar_trans"/>
</dbReference>
<dbReference type="Gene3D" id="3.90.550.10">
    <property type="entry name" value="Spore Coat Polysaccharide Biosynthesis Protein SpsA, Chain A"/>
    <property type="match status" value="1"/>
</dbReference>
<evidence type="ECO:0000256" key="2">
    <source>
        <dbReference type="SAM" id="SignalP"/>
    </source>
</evidence>
<dbReference type="PANTHER" id="PTHR11183">
    <property type="entry name" value="GLYCOGENIN SUBFAMILY MEMBER"/>
    <property type="match status" value="1"/>
</dbReference>